<evidence type="ECO:0000313" key="2">
    <source>
        <dbReference type="Proteomes" id="UP000289184"/>
    </source>
</evidence>
<sequence length="128" mass="13457">MNIDTFLALVHTYCTQAGLPPAALENEHCVLLPQPGQAVILAWDAEEEEVLVLAPVGSEPVALDGESAAELLRDAYLGQNLAGAAAGIDPQTGGLVLWRRLPAYGLTADRLARSIQRTIVAAQACQGN</sequence>
<dbReference type="GO" id="GO:0030254">
    <property type="term" value="P:protein secretion by the type III secretion system"/>
    <property type="evidence" value="ECO:0007669"/>
    <property type="project" value="InterPro"/>
</dbReference>
<evidence type="ECO:0000313" key="1">
    <source>
        <dbReference type="EMBL" id="SSW65076.1"/>
    </source>
</evidence>
<dbReference type="Pfam" id="PF05932">
    <property type="entry name" value="CesT"/>
    <property type="match status" value="1"/>
</dbReference>
<dbReference type="Gene3D" id="3.30.1460.10">
    <property type="match status" value="1"/>
</dbReference>
<dbReference type="EMBL" id="UFQB01000006">
    <property type="protein sequence ID" value="SSW65076.1"/>
    <property type="molecule type" value="Genomic_DNA"/>
</dbReference>
<gene>
    <name evidence="1" type="ORF">AGI3411_01959</name>
</gene>
<dbReference type="InterPro" id="IPR010261">
    <property type="entry name" value="Tir_chaperone"/>
</dbReference>
<accession>A0A446CB52</accession>
<dbReference type="CDD" id="cd16364">
    <property type="entry name" value="T3SC_I-like"/>
    <property type="match status" value="1"/>
</dbReference>
<organism evidence="1 2">
    <name type="scientific">Achromobacter agilis</name>
    <dbReference type="NCBI Taxonomy" id="1353888"/>
    <lineage>
        <taxon>Bacteria</taxon>
        <taxon>Pseudomonadati</taxon>
        <taxon>Pseudomonadota</taxon>
        <taxon>Betaproteobacteria</taxon>
        <taxon>Burkholderiales</taxon>
        <taxon>Alcaligenaceae</taxon>
        <taxon>Achromobacter</taxon>
    </lineage>
</organism>
<dbReference type="Proteomes" id="UP000289184">
    <property type="component" value="Unassembled WGS sequence"/>
</dbReference>
<dbReference type="RefSeq" id="WP_129527187.1">
    <property type="nucleotide sequence ID" value="NZ_UFQB01000006.1"/>
</dbReference>
<keyword evidence="2" id="KW-1185">Reference proteome</keyword>
<proteinExistence type="predicted"/>
<dbReference type="AlphaFoldDB" id="A0A446CB52"/>
<protein>
    <submittedName>
        <fullName evidence="1">Uncharacterized protein</fullName>
    </submittedName>
</protein>
<dbReference type="SUPFAM" id="SSF69635">
    <property type="entry name" value="Type III secretory system chaperone-like"/>
    <property type="match status" value="1"/>
</dbReference>
<reference evidence="1 2" key="1">
    <citation type="submission" date="2018-07" db="EMBL/GenBank/DDBJ databases">
        <authorList>
            <person name="Peeters C."/>
        </authorList>
    </citation>
    <scope>NUCLEOTIDE SEQUENCE [LARGE SCALE GENOMIC DNA]</scope>
    <source>
        <strain evidence="1 2">LMG 3411</strain>
    </source>
</reference>
<dbReference type="OrthoDB" id="8656797at2"/>
<name>A0A446CB52_9BURK</name>